<evidence type="ECO:0000256" key="1">
    <source>
        <dbReference type="ARBA" id="ARBA00004496"/>
    </source>
</evidence>
<keyword evidence="13 18" id="KW-0012">Acyltransferase</keyword>
<feature type="active site" description="Proton acceptor" evidence="18">
    <location>
        <position position="362"/>
    </location>
</feature>
<dbReference type="KEGG" id="tcy:Thicy_1605"/>
<dbReference type="CDD" id="cd03353">
    <property type="entry name" value="LbH_GlmU_C"/>
    <property type="match status" value="1"/>
</dbReference>
<feature type="binding site" evidence="18">
    <location>
        <position position="439"/>
    </location>
    <ligand>
        <name>acetyl-CoA</name>
        <dbReference type="ChEBI" id="CHEBI:57288"/>
    </ligand>
</feature>
<keyword evidence="5 18" id="KW-0808">Transferase</keyword>
<dbReference type="CDD" id="cd02540">
    <property type="entry name" value="GT2_GlmU_N_bac"/>
    <property type="match status" value="1"/>
</dbReference>
<evidence type="ECO:0000256" key="16">
    <source>
        <dbReference type="ARBA" id="ARBA00048493"/>
    </source>
</evidence>
<dbReference type="GO" id="GO:0003977">
    <property type="term" value="F:UDP-N-acetylglucosamine diphosphorylase activity"/>
    <property type="evidence" value="ECO:0007669"/>
    <property type="project" value="UniProtKB-UniRule"/>
</dbReference>
<feature type="binding site" evidence="18">
    <location>
        <position position="153"/>
    </location>
    <ligand>
        <name>UDP-N-acetyl-alpha-D-glucosamine</name>
        <dbReference type="ChEBI" id="CHEBI:57705"/>
    </ligand>
</feature>
<keyword evidence="4 18" id="KW-0963">Cytoplasm</keyword>
<dbReference type="UniPathway" id="UPA00973"/>
<feature type="region of interest" description="Linker" evidence="18">
    <location>
        <begin position="229"/>
        <end position="249"/>
    </location>
</feature>
<evidence type="ECO:0000256" key="8">
    <source>
        <dbReference type="ARBA" id="ARBA00022737"/>
    </source>
</evidence>
<keyword evidence="11 18" id="KW-0573">Peptidoglycan synthesis</keyword>
<dbReference type="InterPro" id="IPR011004">
    <property type="entry name" value="Trimer_LpxA-like_sf"/>
</dbReference>
<dbReference type="InterPro" id="IPR001451">
    <property type="entry name" value="Hexapep"/>
</dbReference>
<evidence type="ECO:0000313" key="21">
    <source>
        <dbReference type="EMBL" id="AEG32362.1"/>
    </source>
</evidence>
<evidence type="ECO:0000313" key="22">
    <source>
        <dbReference type="Proteomes" id="UP000009232"/>
    </source>
</evidence>
<feature type="binding site" evidence="18">
    <location>
        <position position="226"/>
    </location>
    <ligand>
        <name>Mg(2+)</name>
        <dbReference type="ChEBI" id="CHEBI:18420"/>
    </ligand>
</feature>
<evidence type="ECO:0000256" key="11">
    <source>
        <dbReference type="ARBA" id="ARBA00022984"/>
    </source>
</evidence>
<dbReference type="GO" id="GO:0000287">
    <property type="term" value="F:magnesium ion binding"/>
    <property type="evidence" value="ECO:0007669"/>
    <property type="project" value="UniProtKB-UniRule"/>
</dbReference>
<feature type="binding site" evidence="18">
    <location>
        <position position="332"/>
    </location>
    <ligand>
        <name>UDP-N-acetyl-alpha-D-glucosamine</name>
        <dbReference type="ChEBI" id="CHEBI:57705"/>
    </ligand>
</feature>
<comment type="subunit">
    <text evidence="18">Homotrimer.</text>
</comment>
<evidence type="ECO:0000256" key="12">
    <source>
        <dbReference type="ARBA" id="ARBA00023268"/>
    </source>
</evidence>
<dbReference type="SUPFAM" id="SSF53448">
    <property type="entry name" value="Nucleotide-diphospho-sugar transferases"/>
    <property type="match status" value="1"/>
</dbReference>
<feature type="binding site" evidence="18">
    <location>
        <position position="102"/>
    </location>
    <ligand>
        <name>Mg(2+)</name>
        <dbReference type="ChEBI" id="CHEBI:18420"/>
    </ligand>
</feature>
<comment type="pathway">
    <text evidence="18">Bacterial outer membrane biogenesis; LPS lipid A biosynthesis.</text>
</comment>
<dbReference type="HAMAP" id="MF_01631">
    <property type="entry name" value="GlmU"/>
    <property type="match status" value="1"/>
</dbReference>
<feature type="binding site" evidence="18">
    <location>
        <begin position="100"/>
        <end position="102"/>
    </location>
    <ligand>
        <name>UDP-N-acetyl-alpha-D-glucosamine</name>
        <dbReference type="ChEBI" id="CHEBI:57705"/>
    </ligand>
</feature>
<feature type="binding site" evidence="18">
    <location>
        <begin position="78"/>
        <end position="79"/>
    </location>
    <ligand>
        <name>UDP-N-acetyl-alpha-D-glucosamine</name>
        <dbReference type="ChEBI" id="CHEBI:57705"/>
    </ligand>
</feature>
<accession>F6DB29</accession>
<dbReference type="Pfam" id="PF25087">
    <property type="entry name" value="GMPPB_C"/>
    <property type="match status" value="1"/>
</dbReference>
<keyword evidence="9 18" id="KW-0460">Magnesium</keyword>
<dbReference type="Gene3D" id="3.90.550.10">
    <property type="entry name" value="Spore Coat Polysaccharide Biosynthesis Protein SpsA, Chain A"/>
    <property type="match status" value="1"/>
</dbReference>
<dbReference type="GO" id="GO:0009252">
    <property type="term" value="P:peptidoglycan biosynthetic process"/>
    <property type="evidence" value="ECO:0007669"/>
    <property type="project" value="UniProtKB-UniRule"/>
</dbReference>
<keyword evidence="10 18" id="KW-0133">Cell shape</keyword>
<dbReference type="OrthoDB" id="9775031at2"/>
<evidence type="ECO:0000256" key="5">
    <source>
        <dbReference type="ARBA" id="ARBA00022679"/>
    </source>
</evidence>
<evidence type="ECO:0000256" key="18">
    <source>
        <dbReference type="HAMAP-Rule" id="MF_01631"/>
    </source>
</evidence>
<evidence type="ECO:0000256" key="10">
    <source>
        <dbReference type="ARBA" id="ARBA00022960"/>
    </source>
</evidence>
<feature type="domain" description="MobA-like NTP transferase" evidence="19">
    <location>
        <begin position="5"/>
        <end position="128"/>
    </location>
</feature>
<evidence type="ECO:0000256" key="17">
    <source>
        <dbReference type="ARBA" id="ARBA00049628"/>
    </source>
</evidence>
<keyword evidence="12 18" id="KW-0511">Multifunctional enzyme</keyword>
<feature type="binding site" evidence="18">
    <location>
        <position position="404"/>
    </location>
    <ligand>
        <name>acetyl-CoA</name>
        <dbReference type="ChEBI" id="CHEBI:57288"/>
    </ligand>
</feature>
<dbReference type="Proteomes" id="UP000009232">
    <property type="component" value="Chromosome"/>
</dbReference>
<keyword evidence="6 18" id="KW-0548">Nucleotidyltransferase</keyword>
<evidence type="ECO:0000256" key="3">
    <source>
        <dbReference type="ARBA" id="ARBA00007947"/>
    </source>
</evidence>
<dbReference type="eggNOG" id="COG1207">
    <property type="taxonomic scope" value="Bacteria"/>
</dbReference>
<dbReference type="STRING" id="717773.Thicy_1605"/>
<keyword evidence="14 18" id="KW-0961">Cell wall biogenesis/degradation</keyword>
<feature type="domain" description="Mannose-1-phosphate guanyltransferase C-terminal" evidence="20">
    <location>
        <begin position="262"/>
        <end position="344"/>
    </location>
</feature>
<feature type="binding site" evidence="18">
    <location>
        <begin position="385"/>
        <end position="386"/>
    </location>
    <ligand>
        <name>acetyl-CoA</name>
        <dbReference type="ChEBI" id="CHEBI:57288"/>
    </ligand>
</feature>
<feature type="binding site" evidence="18">
    <location>
        <position position="73"/>
    </location>
    <ligand>
        <name>UDP-N-acetyl-alpha-D-glucosamine</name>
        <dbReference type="ChEBI" id="CHEBI:57705"/>
    </ligand>
</feature>
<dbReference type="EC" id="2.7.7.23" evidence="18"/>
<keyword evidence="7 18" id="KW-0479">Metal-binding</keyword>
<dbReference type="GO" id="GO:0005737">
    <property type="term" value="C:cytoplasm"/>
    <property type="evidence" value="ECO:0007669"/>
    <property type="project" value="UniProtKB-SubCell"/>
</dbReference>
<evidence type="ECO:0000256" key="2">
    <source>
        <dbReference type="ARBA" id="ARBA00007707"/>
    </source>
</evidence>
<dbReference type="GO" id="GO:0009245">
    <property type="term" value="P:lipid A biosynthetic process"/>
    <property type="evidence" value="ECO:0007669"/>
    <property type="project" value="UniProtKB-UniRule"/>
</dbReference>
<dbReference type="UniPathway" id="UPA00113">
    <property type="reaction ID" value="UER00532"/>
</dbReference>
<evidence type="ECO:0000259" key="19">
    <source>
        <dbReference type="Pfam" id="PF12804"/>
    </source>
</evidence>
<feature type="binding site" evidence="18">
    <location>
        <begin position="8"/>
        <end position="11"/>
    </location>
    <ligand>
        <name>UDP-N-acetyl-alpha-D-glucosamine</name>
        <dbReference type="ChEBI" id="CHEBI:57705"/>
    </ligand>
</feature>
<dbReference type="InterPro" id="IPR005882">
    <property type="entry name" value="Bifunctional_GlmU"/>
</dbReference>
<comment type="pathway">
    <text evidence="18">Nucleotide-sugar biosynthesis; UDP-N-acetyl-alpha-D-glucosamine biosynthesis; UDP-N-acetyl-alpha-D-glucosamine from N-acetyl-alpha-D-glucosamine 1-phosphate: step 1/1.</text>
</comment>
<evidence type="ECO:0000256" key="14">
    <source>
        <dbReference type="ARBA" id="ARBA00023316"/>
    </source>
</evidence>
<dbReference type="Pfam" id="PF12804">
    <property type="entry name" value="NTP_transf_3"/>
    <property type="match status" value="1"/>
</dbReference>
<feature type="region of interest" description="Pyrophosphorylase" evidence="18">
    <location>
        <begin position="1"/>
        <end position="228"/>
    </location>
</feature>
<feature type="binding site" evidence="18">
    <location>
        <position position="226"/>
    </location>
    <ligand>
        <name>UDP-N-acetyl-alpha-D-glucosamine</name>
        <dbReference type="ChEBI" id="CHEBI:57705"/>
    </ligand>
</feature>
<comment type="catalytic activity">
    <reaction evidence="16 18">
        <text>N-acetyl-alpha-D-glucosamine 1-phosphate + UTP + H(+) = UDP-N-acetyl-alpha-D-glucosamine + diphosphate</text>
        <dbReference type="Rhea" id="RHEA:13509"/>
        <dbReference type="ChEBI" id="CHEBI:15378"/>
        <dbReference type="ChEBI" id="CHEBI:33019"/>
        <dbReference type="ChEBI" id="CHEBI:46398"/>
        <dbReference type="ChEBI" id="CHEBI:57705"/>
        <dbReference type="ChEBI" id="CHEBI:57776"/>
        <dbReference type="EC" id="2.7.7.23"/>
    </reaction>
</comment>
<feature type="binding site" evidence="18">
    <location>
        <position position="168"/>
    </location>
    <ligand>
        <name>UDP-N-acetyl-alpha-D-glucosamine</name>
        <dbReference type="ChEBI" id="CHEBI:57705"/>
    </ligand>
</feature>
<dbReference type="Pfam" id="PF00132">
    <property type="entry name" value="Hexapep"/>
    <property type="match status" value="1"/>
</dbReference>
<keyword evidence="8 18" id="KW-0677">Repeat</keyword>
<keyword evidence="22" id="KW-1185">Reference proteome</keyword>
<feature type="binding site" evidence="18">
    <location>
        <position position="422"/>
    </location>
    <ligand>
        <name>acetyl-CoA</name>
        <dbReference type="ChEBI" id="CHEBI:57288"/>
    </ligand>
</feature>
<comment type="catalytic activity">
    <reaction evidence="15 18">
        <text>alpha-D-glucosamine 1-phosphate + acetyl-CoA = N-acetyl-alpha-D-glucosamine 1-phosphate + CoA + H(+)</text>
        <dbReference type="Rhea" id="RHEA:13725"/>
        <dbReference type="ChEBI" id="CHEBI:15378"/>
        <dbReference type="ChEBI" id="CHEBI:57287"/>
        <dbReference type="ChEBI" id="CHEBI:57288"/>
        <dbReference type="ChEBI" id="CHEBI:57776"/>
        <dbReference type="ChEBI" id="CHEBI:58516"/>
        <dbReference type="EC" id="2.3.1.157"/>
    </reaction>
</comment>
<comment type="pathway">
    <text evidence="18">Nucleotide-sugar biosynthesis; UDP-N-acetyl-alpha-D-glucosamine biosynthesis; N-acetyl-alpha-D-glucosamine 1-phosphate from alpha-D-glucosamine 6-phosphate (route II): step 2/2.</text>
</comment>
<dbReference type="Gene3D" id="2.160.10.10">
    <property type="entry name" value="Hexapeptide repeat proteins"/>
    <property type="match status" value="1"/>
</dbReference>
<sequence>MSLNVVILAAGKGTRMRSSLPKVLQPLAGQPLLQHVINRAKQLNAAHIFTVVGHQSHLVEDAMAGQDIDFVLQAQQLGTGHAVQQVSPFIKDDDTVLVLYGDVPLTAKSTLDDLLSLVTDQHPLALLTLNLANPTGYGRILRDQHHQVTAIVEQKDATAQQLTVTEVNTGILATQGKQLKQWLARLQSNNAQGEFYLTDIIAMAVADGFAVQTTQPASEMEVLGVNDKLQLAALERQYQQSLANSLMHRGVTLLDPSRIDIRGELLVGQDVEIDANVIFEGQVQLGNHVKIGANCVLKKVVIADHTVIHPFSHLDGCQIGSEVSIGPYARLRPGTELADKVRIGNFVETKQAKIAQGSKVNHLSYIGDTVMGEQCNIGAGTITCNYDGVNKHQTLIGDRVFVGSDTQLIAPVRVESDATIGAGSTITKTAPAGQLTLSRAKQLTLAGWQKPTRLQKNEQVK</sequence>
<organism evidence="21 22">
    <name type="scientific">Thiomicrospira cyclica (strain DSM 14477 / JCM 11371 / ALM1)</name>
    <name type="common">Thioalkalimicrobium cyclicum</name>
    <dbReference type="NCBI Taxonomy" id="717773"/>
    <lineage>
        <taxon>Bacteria</taxon>
        <taxon>Pseudomonadati</taxon>
        <taxon>Pseudomonadota</taxon>
        <taxon>Gammaproteobacteria</taxon>
        <taxon>Thiotrichales</taxon>
        <taxon>Piscirickettsiaceae</taxon>
        <taxon>Thiomicrospira</taxon>
    </lineage>
</organism>
<dbReference type="InterPro" id="IPR025877">
    <property type="entry name" value="MobA-like_NTP_Trfase"/>
</dbReference>
<evidence type="ECO:0000259" key="20">
    <source>
        <dbReference type="Pfam" id="PF25087"/>
    </source>
</evidence>
<evidence type="ECO:0000256" key="7">
    <source>
        <dbReference type="ARBA" id="ARBA00022723"/>
    </source>
</evidence>
<dbReference type="GO" id="GO:0008360">
    <property type="term" value="P:regulation of cell shape"/>
    <property type="evidence" value="ECO:0007669"/>
    <property type="project" value="UniProtKB-KW"/>
</dbReference>
<dbReference type="InterPro" id="IPR038009">
    <property type="entry name" value="GlmU_C_LbH"/>
</dbReference>
<proteinExistence type="inferred from homology"/>
<feature type="binding site" evidence="18">
    <location>
        <position position="138"/>
    </location>
    <ligand>
        <name>UDP-N-acetyl-alpha-D-glucosamine</name>
        <dbReference type="ChEBI" id="CHEBI:57705"/>
    </ligand>
</feature>
<feature type="binding site" evidence="18">
    <location>
        <position position="365"/>
    </location>
    <ligand>
        <name>UDP-N-acetyl-alpha-D-glucosamine</name>
        <dbReference type="ChEBI" id="CHEBI:57705"/>
    </ligand>
</feature>
<dbReference type="GO" id="GO:0071555">
    <property type="term" value="P:cell wall organization"/>
    <property type="evidence" value="ECO:0007669"/>
    <property type="project" value="UniProtKB-KW"/>
</dbReference>
<dbReference type="EMBL" id="CP002776">
    <property type="protein sequence ID" value="AEG32362.1"/>
    <property type="molecule type" value="Genomic_DNA"/>
</dbReference>
<evidence type="ECO:0000256" key="9">
    <source>
        <dbReference type="ARBA" id="ARBA00022842"/>
    </source>
</evidence>
<dbReference type="RefSeq" id="WP_013836133.1">
    <property type="nucleotide sequence ID" value="NC_015581.1"/>
</dbReference>
<dbReference type="AlphaFoldDB" id="F6DB29"/>
<feature type="binding site" evidence="18">
    <location>
        <position position="22"/>
    </location>
    <ligand>
        <name>UDP-N-acetyl-alpha-D-glucosamine</name>
        <dbReference type="ChEBI" id="CHEBI:57705"/>
    </ligand>
</feature>
<dbReference type="PANTHER" id="PTHR43584">
    <property type="entry name" value="NUCLEOTIDYL TRANSFERASE"/>
    <property type="match status" value="1"/>
</dbReference>
<name>F6DB29_THICA</name>
<dbReference type="GO" id="GO:0019134">
    <property type="term" value="F:glucosamine-1-phosphate N-acetyltransferase activity"/>
    <property type="evidence" value="ECO:0007669"/>
    <property type="project" value="UniProtKB-UniRule"/>
</dbReference>
<dbReference type="InterPro" id="IPR056729">
    <property type="entry name" value="GMPPB_C"/>
</dbReference>
<reference evidence="21 22" key="1">
    <citation type="submission" date="2011-05" db="EMBL/GenBank/DDBJ databases">
        <title>Complete sequence of Thioalkalimicrobium cyclicum ALM1.</title>
        <authorList>
            <consortium name="US DOE Joint Genome Institute"/>
            <person name="Lucas S."/>
            <person name="Han J."/>
            <person name="Lapidus A."/>
            <person name="Cheng J.-F."/>
            <person name="Goodwin L."/>
            <person name="Pitluck S."/>
            <person name="Peters L."/>
            <person name="Mikhailova N."/>
            <person name="Davenport K."/>
            <person name="Han C."/>
            <person name="Tapia R."/>
            <person name="Land M."/>
            <person name="Hauser L."/>
            <person name="Kyrpides N."/>
            <person name="Ivanova N."/>
            <person name="Pagani I."/>
            <person name="Kappler U."/>
            <person name="Woyke T."/>
        </authorList>
    </citation>
    <scope>NUCLEOTIDE SEQUENCE [LARGE SCALE GENOMIC DNA]</scope>
    <source>
        <strain evidence="22">DSM 14477 / JCM 11371 / ALM1</strain>
    </source>
</reference>
<dbReference type="SUPFAM" id="SSF51161">
    <property type="entry name" value="Trimeric LpxA-like enzymes"/>
    <property type="match status" value="1"/>
</dbReference>
<comment type="similarity">
    <text evidence="2 18">In the C-terminal section; belongs to the transferase hexapeptide repeat family.</text>
</comment>
<evidence type="ECO:0000256" key="13">
    <source>
        <dbReference type="ARBA" id="ARBA00023315"/>
    </source>
</evidence>
<dbReference type="GO" id="GO:0006048">
    <property type="term" value="P:UDP-N-acetylglucosamine biosynthetic process"/>
    <property type="evidence" value="ECO:0007669"/>
    <property type="project" value="UniProtKB-UniPathway"/>
</dbReference>
<protein>
    <recommendedName>
        <fullName evidence="18">Bifunctional protein GlmU</fullName>
    </recommendedName>
    <domain>
        <recommendedName>
            <fullName evidence="18">UDP-N-acetylglucosamine pyrophosphorylase</fullName>
            <ecNumber evidence="18">2.7.7.23</ecNumber>
        </recommendedName>
        <alternativeName>
            <fullName evidence="18">N-acetylglucosamine-1-phosphate uridyltransferase</fullName>
        </alternativeName>
    </domain>
    <domain>
        <recommendedName>
            <fullName evidence="18">Glucosamine-1-phosphate N-acetyltransferase</fullName>
            <ecNumber evidence="18">2.3.1.157</ecNumber>
        </recommendedName>
    </domain>
</protein>
<feature type="binding site" evidence="18">
    <location>
        <position position="379"/>
    </location>
    <ligand>
        <name>acetyl-CoA</name>
        <dbReference type="ChEBI" id="CHEBI:57288"/>
    </ligand>
</feature>
<comment type="cofactor">
    <cofactor evidence="18">
        <name>Mg(2+)</name>
        <dbReference type="ChEBI" id="CHEBI:18420"/>
    </cofactor>
    <text evidence="18">Binds 1 Mg(2+) ion per subunit.</text>
</comment>
<comment type="subcellular location">
    <subcellularLocation>
        <location evidence="1 18">Cytoplasm</location>
    </subcellularLocation>
</comment>
<feature type="binding site" evidence="18">
    <location>
        <position position="376"/>
    </location>
    <ligand>
        <name>UDP-N-acetyl-alpha-D-glucosamine</name>
        <dbReference type="ChEBI" id="CHEBI:57705"/>
    </ligand>
</feature>
<comment type="function">
    <text evidence="17 18">Catalyzes the last two sequential reactions in the de novo biosynthetic pathway for UDP-N-acetylglucosamine (UDP-GlcNAc). The C-terminal domain catalyzes the transfer of acetyl group from acetyl coenzyme A to glucosamine-1-phosphate (GlcN-1-P) to produce N-acetylglucosamine-1-phosphate (GlcNAc-1-P), which is converted into UDP-GlcNAc by the transfer of uridine 5-monophosphate (from uridine 5-triphosphate), a reaction catalyzed by the N-terminal domain.</text>
</comment>
<feature type="binding site" evidence="18">
    <location>
        <position position="350"/>
    </location>
    <ligand>
        <name>UDP-N-acetyl-alpha-D-glucosamine</name>
        <dbReference type="ChEBI" id="CHEBI:57705"/>
    </ligand>
</feature>
<dbReference type="NCBIfam" id="TIGR01173">
    <property type="entry name" value="glmU"/>
    <property type="match status" value="1"/>
</dbReference>
<evidence type="ECO:0000256" key="15">
    <source>
        <dbReference type="ARBA" id="ARBA00048247"/>
    </source>
</evidence>
<dbReference type="InterPro" id="IPR029044">
    <property type="entry name" value="Nucleotide-diphossugar_trans"/>
</dbReference>
<dbReference type="GO" id="GO:0016020">
    <property type="term" value="C:membrane"/>
    <property type="evidence" value="ECO:0007669"/>
    <property type="project" value="GOC"/>
</dbReference>
<feature type="region of interest" description="N-acetyltransferase" evidence="18">
    <location>
        <begin position="250"/>
        <end position="461"/>
    </location>
</feature>
<dbReference type="EC" id="2.3.1.157" evidence="18"/>
<evidence type="ECO:0000256" key="6">
    <source>
        <dbReference type="ARBA" id="ARBA00022695"/>
    </source>
</evidence>
<evidence type="ECO:0000256" key="4">
    <source>
        <dbReference type="ARBA" id="ARBA00022490"/>
    </source>
</evidence>
<dbReference type="InterPro" id="IPR050065">
    <property type="entry name" value="GlmU-like"/>
</dbReference>
<dbReference type="HOGENOM" id="CLU_029499_15_2_6"/>
<comment type="similarity">
    <text evidence="3 18">In the N-terminal section; belongs to the N-acetylglucosamine-1-phosphate uridyltransferase family.</text>
</comment>
<dbReference type="PANTHER" id="PTHR43584:SF3">
    <property type="entry name" value="BIFUNCTIONAL PROTEIN GLMU"/>
    <property type="match status" value="1"/>
</dbReference>
<gene>
    <name evidence="18" type="primary">glmU</name>
    <name evidence="21" type="ordered locus">Thicy_1605</name>
</gene>
<dbReference type="GO" id="GO:0000902">
    <property type="term" value="P:cell morphogenesis"/>
    <property type="evidence" value="ECO:0007669"/>
    <property type="project" value="UniProtKB-UniRule"/>
</dbReference>